<comment type="caution">
    <text evidence="1">The sequence shown here is derived from an EMBL/GenBank/DDBJ whole genome shotgun (WGS) entry which is preliminary data.</text>
</comment>
<sequence>MTKVHAKSAAIELRKAGHSYKYIAPRVGVSKGTLAVWLADVPYTPNLETIERVGKARAASGEAKSKLKRESFQLARREARVDIGNLSRRDLFMLGLGLYIGEGAKSTSQTCFVNSNPAIINLIIMWFTKAVGLKNENLRIRLHIYPDCSEEESLQFWSETTTIPRSQFLKTIVDWRKDKKAFKSGKLPHGTAHLSVNSLGEKRFGVFLARKILAWSDEVLGTKNAGVV</sequence>
<organism evidence="1 2">
    <name type="scientific">Candidatus Sungbacteria bacterium RIFCSPLOWO2_02_FULL_48_13b</name>
    <dbReference type="NCBI Taxonomy" id="1802283"/>
    <lineage>
        <taxon>Bacteria</taxon>
        <taxon>Candidatus Sungiibacteriota</taxon>
    </lineage>
</organism>
<name>A0A1G2LED6_9BACT</name>
<accession>A0A1G2LED6</accession>
<protein>
    <submittedName>
        <fullName evidence="1">Uncharacterized protein</fullName>
    </submittedName>
</protein>
<dbReference type="EMBL" id="MHQV01000044">
    <property type="protein sequence ID" value="OHA09988.1"/>
    <property type="molecule type" value="Genomic_DNA"/>
</dbReference>
<gene>
    <name evidence="1" type="ORF">A3H71_01400</name>
</gene>
<dbReference type="STRING" id="1802283.A3H71_01400"/>
<dbReference type="AlphaFoldDB" id="A0A1G2LED6"/>
<dbReference type="Proteomes" id="UP000179052">
    <property type="component" value="Unassembled WGS sequence"/>
</dbReference>
<proteinExistence type="predicted"/>
<evidence type="ECO:0000313" key="1">
    <source>
        <dbReference type="EMBL" id="OHA09988.1"/>
    </source>
</evidence>
<evidence type="ECO:0000313" key="2">
    <source>
        <dbReference type="Proteomes" id="UP000179052"/>
    </source>
</evidence>
<reference evidence="1 2" key="1">
    <citation type="journal article" date="2016" name="Nat. Commun.">
        <title>Thousands of microbial genomes shed light on interconnected biogeochemical processes in an aquifer system.</title>
        <authorList>
            <person name="Anantharaman K."/>
            <person name="Brown C.T."/>
            <person name="Hug L.A."/>
            <person name="Sharon I."/>
            <person name="Castelle C.J."/>
            <person name="Probst A.J."/>
            <person name="Thomas B.C."/>
            <person name="Singh A."/>
            <person name="Wilkins M.J."/>
            <person name="Karaoz U."/>
            <person name="Brodie E.L."/>
            <person name="Williams K.H."/>
            <person name="Hubbard S.S."/>
            <person name="Banfield J.F."/>
        </authorList>
    </citation>
    <scope>NUCLEOTIDE SEQUENCE [LARGE SCALE GENOMIC DNA]</scope>
</reference>